<proteinExistence type="predicted"/>
<dbReference type="EMBL" id="JAABLQ010000001">
    <property type="protein sequence ID" value="NBN78784.1"/>
    <property type="molecule type" value="Genomic_DNA"/>
</dbReference>
<dbReference type="InterPro" id="IPR011006">
    <property type="entry name" value="CheY-like_superfamily"/>
</dbReference>
<dbReference type="GO" id="GO:0000160">
    <property type="term" value="P:phosphorelay signal transduction system"/>
    <property type="evidence" value="ECO:0007669"/>
    <property type="project" value="InterPro"/>
</dbReference>
<sequence>MTVHIIEDDYGVADALATLLAGVGHESVCYPDAESFFEAPPPAPDDVVIVDLGLPGLSGLQVVRWIDQLKQPPRVIVISGQSSVYIRDVIAELKPVVFLRKPLSEAALVPHL</sequence>
<organism evidence="1 2">
    <name type="scientific">Pannonibacter tanglangensis</name>
    <dbReference type="NCBI Taxonomy" id="2750084"/>
    <lineage>
        <taxon>Bacteria</taxon>
        <taxon>Pseudomonadati</taxon>
        <taxon>Pseudomonadota</taxon>
        <taxon>Alphaproteobacteria</taxon>
        <taxon>Hyphomicrobiales</taxon>
        <taxon>Stappiaceae</taxon>
        <taxon>Pannonibacter</taxon>
    </lineage>
</organism>
<name>A0A7X5F3G4_9HYPH</name>
<protein>
    <submittedName>
        <fullName evidence="1">Response regulator</fullName>
    </submittedName>
</protein>
<accession>A0A7X5F3G4</accession>
<dbReference type="SUPFAM" id="SSF52172">
    <property type="entry name" value="CheY-like"/>
    <property type="match status" value="1"/>
</dbReference>
<dbReference type="InterPro" id="IPR001789">
    <property type="entry name" value="Sig_transdc_resp-reg_receiver"/>
</dbReference>
<evidence type="ECO:0000313" key="2">
    <source>
        <dbReference type="Proteomes" id="UP000586722"/>
    </source>
</evidence>
<reference evidence="2" key="1">
    <citation type="submission" date="2020-01" db="EMBL/GenBank/DDBJ databases">
        <authorList>
            <person name="Fang Y."/>
            <person name="Sun R."/>
            <person name="Nie L."/>
            <person name="He J."/>
            <person name="Hao L."/>
            <person name="Wang L."/>
            <person name="Su S."/>
            <person name="Lv E."/>
            <person name="Zhang Z."/>
            <person name="Xie R."/>
            <person name="Liu H."/>
        </authorList>
    </citation>
    <scope>NUCLEOTIDE SEQUENCE [LARGE SCALE GENOMIC DNA]</scope>
    <source>
        <strain evidence="2">XCT-53</strain>
    </source>
</reference>
<dbReference type="PANTHER" id="PTHR44591">
    <property type="entry name" value="STRESS RESPONSE REGULATOR PROTEIN 1"/>
    <property type="match status" value="1"/>
</dbReference>
<evidence type="ECO:0000313" key="1">
    <source>
        <dbReference type="EMBL" id="NBN78784.1"/>
    </source>
</evidence>
<keyword evidence="2" id="KW-1185">Reference proteome</keyword>
<dbReference type="Proteomes" id="UP000586722">
    <property type="component" value="Unassembled WGS sequence"/>
</dbReference>
<comment type="caution">
    <text evidence="1">The sequence shown here is derived from an EMBL/GenBank/DDBJ whole genome shotgun (WGS) entry which is preliminary data.</text>
</comment>
<dbReference type="PANTHER" id="PTHR44591:SF3">
    <property type="entry name" value="RESPONSE REGULATORY DOMAIN-CONTAINING PROTEIN"/>
    <property type="match status" value="1"/>
</dbReference>
<dbReference type="AlphaFoldDB" id="A0A7X5F3G4"/>
<dbReference type="SMART" id="SM00448">
    <property type="entry name" value="REC"/>
    <property type="match status" value="1"/>
</dbReference>
<dbReference type="RefSeq" id="WP_161676258.1">
    <property type="nucleotide sequence ID" value="NZ_JAABLP010000003.1"/>
</dbReference>
<dbReference type="PROSITE" id="PS50110">
    <property type="entry name" value="RESPONSE_REGULATORY"/>
    <property type="match status" value="1"/>
</dbReference>
<dbReference type="Gene3D" id="3.40.50.2300">
    <property type="match status" value="1"/>
</dbReference>
<gene>
    <name evidence="1" type="ORF">GWI72_10945</name>
</gene>
<dbReference type="Pfam" id="PF00072">
    <property type="entry name" value="Response_reg"/>
    <property type="match status" value="1"/>
</dbReference>
<dbReference type="InterPro" id="IPR050595">
    <property type="entry name" value="Bact_response_regulator"/>
</dbReference>